<dbReference type="GO" id="GO:0007159">
    <property type="term" value="P:leukocyte cell-cell adhesion"/>
    <property type="evidence" value="ECO:0007669"/>
    <property type="project" value="UniProtKB-ARBA"/>
</dbReference>
<sequence>MRPVAPRPPLPALLALLWALLPGPGGAQTSVHPKAVIIPRGGSVVVNCSTSCEQHKLLGLETVLNKKEVASGSNWETYELSSVQEDTTPFCYSTCNNNEQSQAIMSLTVYWLPERVELAPLPPWQPVGENLTLRCQVAGGAPRTNLSVMLLQGEKLLSLPQPAGATPVAEVTATVLARRDDHGTNFSCRTELDLRPQGLGLFQNSSVPRQLRTFVLPEVRPHLAAPKILEVGTRASVTCTMDGLFPVSEAQVHLALEDQRLEPRIDRSKDSLLATARVEATPGEEGSHPLTCAVSLGNQRRSTQEYVTIYSFPAPNLTLSESEVPEGTEVSVECKAHAGAAVTLSWGPDGSPLPRAQTTLNATAEDDGREFLCSAMLVVAGEELHKHKTQKLSVLHGPRLDQETCPGNWTWEEDTPQTLRCQALGNPTPTLACRREGDRALLPIGDLRPVTRAISGTYVCRATSSRGAVTHEVVVNVIYRQSNLATILAVAGLIVGLAGTVGLAAYLYNRQRKIRKYKLQKAQEQAAMKLNSPP</sequence>
<evidence type="ECO:0000256" key="7">
    <source>
        <dbReference type="ARBA" id="ARBA00022889"/>
    </source>
</evidence>
<dbReference type="InterPro" id="IPR047012">
    <property type="entry name" value="ICAM_VCAM"/>
</dbReference>
<dbReference type="GO" id="GO:0002252">
    <property type="term" value="P:immune effector process"/>
    <property type="evidence" value="ECO:0007669"/>
    <property type="project" value="UniProtKB-ARBA"/>
</dbReference>
<feature type="transmembrane region" description="Helical" evidence="16">
    <location>
        <begin position="484"/>
        <end position="508"/>
    </location>
</feature>
<dbReference type="SUPFAM" id="SSF48726">
    <property type="entry name" value="Immunoglobulin"/>
    <property type="match status" value="5"/>
</dbReference>
<evidence type="ECO:0000256" key="1">
    <source>
        <dbReference type="ARBA" id="ARBA00004479"/>
    </source>
</evidence>
<dbReference type="InterPro" id="IPR003987">
    <property type="entry name" value="ICAM_VCAM_N"/>
</dbReference>
<evidence type="ECO:0000256" key="17">
    <source>
        <dbReference type="SAM" id="SignalP"/>
    </source>
</evidence>
<comment type="caution">
    <text evidence="19">The sequence shown here is derived from an EMBL/GenBank/DDBJ whole genome shotgun (WGS) entry which is preliminary data.</text>
</comment>
<evidence type="ECO:0000256" key="8">
    <source>
        <dbReference type="ARBA" id="ARBA00022989"/>
    </source>
</evidence>
<dbReference type="EMBL" id="JACAGB010000030">
    <property type="protein sequence ID" value="KAF6297546.1"/>
    <property type="molecule type" value="Genomic_DNA"/>
</dbReference>
<dbReference type="GO" id="GO:0005178">
    <property type="term" value="F:integrin binding"/>
    <property type="evidence" value="ECO:0007669"/>
    <property type="project" value="InterPro"/>
</dbReference>
<dbReference type="InterPro" id="IPR003599">
    <property type="entry name" value="Ig_sub"/>
</dbReference>
<evidence type="ECO:0000313" key="19">
    <source>
        <dbReference type="EMBL" id="KAF6297546.1"/>
    </source>
</evidence>
<dbReference type="InterPro" id="IPR007110">
    <property type="entry name" value="Ig-like_dom"/>
</dbReference>
<dbReference type="FunFam" id="2.60.40.10:FF:000338">
    <property type="entry name" value="intercellular adhesion molecule 5"/>
    <property type="match status" value="1"/>
</dbReference>
<evidence type="ECO:0000256" key="9">
    <source>
        <dbReference type="ARBA" id="ARBA00023136"/>
    </source>
</evidence>
<evidence type="ECO:0000256" key="11">
    <source>
        <dbReference type="ARBA" id="ARBA00023180"/>
    </source>
</evidence>
<comment type="subunit">
    <text evidence="14">Homodimer. Interacts with MUC1 and promotes cell aggregation in epithelial cells. Interacts with ARHGEF26/SGEF. Interacts (on T cell side) with CD81, CD247 and CD9 at immunological synapses between antigen-presenting cells and T cells.</text>
</comment>
<dbReference type="PANTHER" id="PTHR13771:SF18">
    <property type="entry name" value="INTERCELLULAR ADHESION MOLECULE 1"/>
    <property type="match status" value="1"/>
</dbReference>
<evidence type="ECO:0000256" key="5">
    <source>
        <dbReference type="ARBA" id="ARBA00022737"/>
    </source>
</evidence>
<comment type="similarity">
    <text evidence="2">Belongs to the immunoglobulin superfamily. ICAM family.</text>
</comment>
<dbReference type="InterPro" id="IPR003988">
    <property type="entry name" value="ICAM"/>
</dbReference>
<dbReference type="InterPro" id="IPR048679">
    <property type="entry name" value="ICAM1_3_5_D2"/>
</dbReference>
<accession>A0A7J7TA21</accession>
<evidence type="ECO:0000256" key="16">
    <source>
        <dbReference type="SAM" id="Phobius"/>
    </source>
</evidence>
<dbReference type="PRINTS" id="PR01473">
    <property type="entry name" value="ICAM"/>
</dbReference>
<keyword evidence="11" id="KW-0325">Glycoprotein</keyword>
<dbReference type="AlphaFoldDB" id="A0A7J7TA21"/>
<dbReference type="FunFam" id="2.60.40.10:FF:000459">
    <property type="entry name" value="Intercellular adhesion molecule 1"/>
    <property type="match status" value="1"/>
</dbReference>
<evidence type="ECO:0000259" key="18">
    <source>
        <dbReference type="PROSITE" id="PS50835"/>
    </source>
</evidence>
<keyword evidence="5" id="KW-0677">Repeat</keyword>
<evidence type="ECO:0000256" key="15">
    <source>
        <dbReference type="ARBA" id="ARBA00040566"/>
    </source>
</evidence>
<keyword evidence="6" id="KW-0832">Ubl conjugation</keyword>
<keyword evidence="12" id="KW-0393">Immunoglobulin domain</keyword>
<feature type="domain" description="Ig-like" evidence="18">
    <location>
        <begin position="315"/>
        <end position="476"/>
    </location>
</feature>
<protein>
    <recommendedName>
        <fullName evidence="15">Intercellular adhesion molecule 1</fullName>
    </recommendedName>
</protein>
<keyword evidence="9 16" id="KW-0472">Membrane</keyword>
<proteinExistence type="inferred from homology"/>
<evidence type="ECO:0000256" key="2">
    <source>
        <dbReference type="ARBA" id="ARBA00005925"/>
    </source>
</evidence>
<keyword evidence="8 16" id="KW-1133">Transmembrane helix</keyword>
<dbReference type="SMART" id="SM00409">
    <property type="entry name" value="IG"/>
    <property type="match status" value="3"/>
</dbReference>
<evidence type="ECO:0000256" key="12">
    <source>
        <dbReference type="ARBA" id="ARBA00023319"/>
    </source>
</evidence>
<evidence type="ECO:0000256" key="10">
    <source>
        <dbReference type="ARBA" id="ARBA00023157"/>
    </source>
</evidence>
<reference evidence="19 20" key="1">
    <citation type="journal article" date="2020" name="Nature">
        <title>Six reference-quality genomes reveal evolution of bat adaptations.</title>
        <authorList>
            <person name="Jebb D."/>
            <person name="Huang Z."/>
            <person name="Pippel M."/>
            <person name="Hughes G.M."/>
            <person name="Lavrichenko K."/>
            <person name="Devanna P."/>
            <person name="Winkler S."/>
            <person name="Jermiin L.S."/>
            <person name="Skirmuntt E.C."/>
            <person name="Katzourakis A."/>
            <person name="Burkitt-Gray L."/>
            <person name="Ray D.A."/>
            <person name="Sullivan K.A.M."/>
            <person name="Roscito J.G."/>
            <person name="Kirilenko B.M."/>
            <person name="Davalos L.M."/>
            <person name="Corthals A.P."/>
            <person name="Power M.L."/>
            <person name="Jones G."/>
            <person name="Ransome R.D."/>
            <person name="Dechmann D.K.N."/>
            <person name="Locatelli A.G."/>
            <person name="Puechmaille S.J."/>
            <person name="Fedrigo O."/>
            <person name="Jarvis E.D."/>
            <person name="Hiller M."/>
            <person name="Vernes S.C."/>
            <person name="Myers E.W."/>
            <person name="Teeling E.C."/>
        </authorList>
    </citation>
    <scope>NUCLEOTIDE SEQUENCE [LARGE SCALE GENOMIC DNA]</scope>
    <source>
        <strain evidence="19">MPipKuh1</strain>
        <tissue evidence="19">Flight muscle</tissue>
    </source>
</reference>
<dbReference type="Pfam" id="PF21146">
    <property type="entry name" value="ICAM1_3_5_D2"/>
    <property type="match status" value="1"/>
</dbReference>
<evidence type="ECO:0000256" key="6">
    <source>
        <dbReference type="ARBA" id="ARBA00022843"/>
    </source>
</evidence>
<keyword evidence="20" id="KW-1185">Reference proteome</keyword>
<evidence type="ECO:0000256" key="3">
    <source>
        <dbReference type="ARBA" id="ARBA00022692"/>
    </source>
</evidence>
<dbReference type="PROSITE" id="PS50835">
    <property type="entry name" value="IG_LIKE"/>
    <property type="match status" value="1"/>
</dbReference>
<keyword evidence="10" id="KW-1015">Disulfide bond</keyword>
<dbReference type="FunFam" id="2.60.40.10:FF:000194">
    <property type="entry name" value="Intercellular adhesion molecule 1"/>
    <property type="match status" value="1"/>
</dbReference>
<dbReference type="InterPro" id="IPR013783">
    <property type="entry name" value="Ig-like_fold"/>
</dbReference>
<dbReference type="Gene3D" id="2.60.40.10">
    <property type="entry name" value="Immunoglobulins"/>
    <property type="match status" value="5"/>
</dbReference>
<dbReference type="FunFam" id="2.60.40.10:FF:000641">
    <property type="entry name" value="Intercellular adhesion molecule 1"/>
    <property type="match status" value="1"/>
</dbReference>
<dbReference type="GO" id="GO:0006955">
    <property type="term" value="P:immune response"/>
    <property type="evidence" value="ECO:0007669"/>
    <property type="project" value="UniProtKB-ARBA"/>
</dbReference>
<evidence type="ECO:0000313" key="20">
    <source>
        <dbReference type="Proteomes" id="UP000558488"/>
    </source>
</evidence>
<evidence type="ECO:0000256" key="14">
    <source>
        <dbReference type="ARBA" id="ARBA00038746"/>
    </source>
</evidence>
<dbReference type="PRINTS" id="PR01472">
    <property type="entry name" value="ICAMVCAM1"/>
</dbReference>
<evidence type="ECO:0000256" key="13">
    <source>
        <dbReference type="ARBA" id="ARBA00037418"/>
    </source>
</evidence>
<feature type="chain" id="PRO_5029712263" description="Intercellular adhesion molecule 1" evidence="17">
    <location>
        <begin position="28"/>
        <end position="534"/>
    </location>
</feature>
<dbReference type="FunFam" id="2.60.40.10:FF:000648">
    <property type="entry name" value="Intercellular adhesion molecule 1"/>
    <property type="match status" value="1"/>
</dbReference>
<dbReference type="InterPro" id="IPR036179">
    <property type="entry name" value="Ig-like_dom_sf"/>
</dbReference>
<comment type="function">
    <text evidence="13">ICAM proteins are ligands for the leukocyte adhesion protein LFA-1 (integrin alpha-L/beta-2). During leukocyte trans-endothelial migration, ICAM1 engagement promotes the assembly of endothelial apical cups through ARHGEF26/SGEF and RHOG activation.</text>
</comment>
<dbReference type="Pfam" id="PF03921">
    <property type="entry name" value="ICAM_N"/>
    <property type="match status" value="1"/>
</dbReference>
<keyword evidence="7" id="KW-0130">Cell adhesion</keyword>
<dbReference type="PANTHER" id="PTHR13771">
    <property type="entry name" value="INTERCELLULAR ADHESION MOLECULE"/>
    <property type="match status" value="1"/>
</dbReference>
<keyword evidence="3 16" id="KW-0812">Transmembrane</keyword>
<dbReference type="Pfam" id="PF13895">
    <property type="entry name" value="Ig_2"/>
    <property type="match status" value="1"/>
</dbReference>
<keyword evidence="4 17" id="KW-0732">Signal</keyword>
<feature type="signal peptide" evidence="17">
    <location>
        <begin position="1"/>
        <end position="27"/>
    </location>
</feature>
<name>A0A7J7TA21_PIPKU</name>
<dbReference type="InterPro" id="IPR013768">
    <property type="entry name" value="ICAM_N"/>
</dbReference>
<organism evidence="19 20">
    <name type="scientific">Pipistrellus kuhlii</name>
    <name type="common">Kuhl's pipistrelle</name>
    <dbReference type="NCBI Taxonomy" id="59472"/>
    <lineage>
        <taxon>Eukaryota</taxon>
        <taxon>Metazoa</taxon>
        <taxon>Chordata</taxon>
        <taxon>Craniata</taxon>
        <taxon>Vertebrata</taxon>
        <taxon>Euteleostomi</taxon>
        <taxon>Mammalia</taxon>
        <taxon>Eutheria</taxon>
        <taxon>Laurasiatheria</taxon>
        <taxon>Chiroptera</taxon>
        <taxon>Yangochiroptera</taxon>
        <taxon>Vespertilionidae</taxon>
        <taxon>Pipistrellus</taxon>
    </lineage>
</organism>
<comment type="subcellular location">
    <subcellularLocation>
        <location evidence="1">Membrane</location>
        <topology evidence="1">Single-pass type I membrane protein</topology>
    </subcellularLocation>
</comment>
<gene>
    <name evidence="19" type="ORF">mPipKuh1_006477</name>
</gene>
<dbReference type="OrthoDB" id="6250964at2759"/>
<dbReference type="GO" id="GO:1901701">
    <property type="term" value="P:cellular response to oxygen-containing compound"/>
    <property type="evidence" value="ECO:0007669"/>
    <property type="project" value="UniProtKB-ARBA"/>
</dbReference>
<evidence type="ECO:0000256" key="4">
    <source>
        <dbReference type="ARBA" id="ARBA00022729"/>
    </source>
</evidence>
<dbReference type="GO" id="GO:0005886">
    <property type="term" value="C:plasma membrane"/>
    <property type="evidence" value="ECO:0007669"/>
    <property type="project" value="TreeGrafter"/>
</dbReference>
<dbReference type="Proteomes" id="UP000558488">
    <property type="component" value="Unassembled WGS sequence"/>
</dbReference>
<dbReference type="GO" id="GO:0050900">
    <property type="term" value="P:leukocyte migration"/>
    <property type="evidence" value="ECO:0007669"/>
    <property type="project" value="UniProtKB-ARBA"/>
</dbReference>